<organism evidence="1 2">
    <name type="scientific">Salmonella enterica subsp. enterica serovar Senftenberg str. A4-543</name>
    <dbReference type="NCBI Taxonomy" id="913082"/>
    <lineage>
        <taxon>Bacteria</taxon>
        <taxon>Pseudomonadati</taxon>
        <taxon>Pseudomonadota</taxon>
        <taxon>Gammaproteobacteria</taxon>
        <taxon>Enterobacterales</taxon>
        <taxon>Enterobacteriaceae</taxon>
        <taxon>Salmonella</taxon>
    </lineage>
</organism>
<keyword evidence="1" id="KW-0547">Nucleotide-binding</keyword>
<dbReference type="GO" id="GO:0005524">
    <property type="term" value="F:ATP binding"/>
    <property type="evidence" value="ECO:0007669"/>
    <property type="project" value="UniProtKB-KW"/>
</dbReference>
<gene>
    <name evidence="1" type="ORF">LTSESEN_1419</name>
</gene>
<keyword evidence="1" id="KW-0067">ATP-binding</keyword>
<sequence>MMAAVPVADPSRHRPRRVLLSDDIPSNIHKRGEETPAVSLQLVGPGHYVARPLPNKDIMLRGRCLRGRCRIMRSRAYNIQTGRVSGEQHDAIYYA</sequence>
<reference evidence="1 2" key="1">
    <citation type="journal article" date="2011" name="BMC Genomics">
        <title>Genome sequencing reveals diversification of virulence factor content and possible host adaptation in distinct subpopulations of Salmonella enterica.</title>
        <authorList>
            <person name="den Bakker H.C."/>
            <person name="Moreno Switt A.I."/>
            <person name="Govoni G."/>
            <person name="Cummings C.A."/>
            <person name="Ranieri M.L."/>
            <person name="Degoricija L."/>
            <person name="Hoelzer K."/>
            <person name="Rodriguez-Rivera L.D."/>
            <person name="Brown S."/>
            <person name="Bolchacova E."/>
            <person name="Furtado M.R."/>
            <person name="Wiedmann M."/>
        </authorList>
    </citation>
    <scope>NUCLEOTIDE SEQUENCE [LARGE SCALE GENOMIC DNA]</scope>
    <source>
        <strain evidence="1 2">A4-543</strain>
    </source>
</reference>
<protein>
    <submittedName>
        <fullName evidence="1">Glutathione transporter ATP-binding protein</fullName>
    </submittedName>
</protein>
<comment type="caution">
    <text evidence="1">The sequence shown here is derived from an EMBL/GenBank/DDBJ whole genome shotgun (WGS) entry which is preliminary data.</text>
</comment>
<evidence type="ECO:0000313" key="2">
    <source>
        <dbReference type="Proteomes" id="UP000005065"/>
    </source>
</evidence>
<accession>G5QXC1</accession>
<dbReference type="AlphaFoldDB" id="G5QXC1"/>
<dbReference type="BioCyc" id="SENT913082:G120J-2714-MONOMER"/>
<proteinExistence type="predicted"/>
<dbReference type="EMBL" id="AFCU01000472">
    <property type="protein sequence ID" value="EHC91760.1"/>
    <property type="molecule type" value="Genomic_DNA"/>
</dbReference>
<dbReference type="Proteomes" id="UP000005065">
    <property type="component" value="Unassembled WGS sequence"/>
</dbReference>
<name>G5QXC1_SALSE</name>
<evidence type="ECO:0000313" key="1">
    <source>
        <dbReference type="EMBL" id="EHC91760.1"/>
    </source>
</evidence>